<evidence type="ECO:0000313" key="2">
    <source>
        <dbReference type="Proteomes" id="UP000283538"/>
    </source>
</evidence>
<dbReference type="AlphaFoldDB" id="A0A414MCG3"/>
<proteinExistence type="predicted"/>
<protein>
    <submittedName>
        <fullName evidence="1">Uncharacterized protein</fullName>
    </submittedName>
</protein>
<gene>
    <name evidence="1" type="ORF">DW701_10330</name>
</gene>
<accession>A0A414MCG3</accession>
<dbReference type="Proteomes" id="UP000283538">
    <property type="component" value="Unassembled WGS sequence"/>
</dbReference>
<name>A0A414MCG3_9BACE</name>
<sequence length="65" mass="7308">MGKVAVNKNDTLIGKNTYTITIFPKTDVEFYGLDVYTHTTTVHCRCDMETVSITKPLANVEVEIQ</sequence>
<reference evidence="1 2" key="1">
    <citation type="submission" date="2018-08" db="EMBL/GenBank/DDBJ databases">
        <title>A genome reference for cultivated species of the human gut microbiota.</title>
        <authorList>
            <person name="Zou Y."/>
            <person name="Xue W."/>
            <person name="Luo G."/>
        </authorList>
    </citation>
    <scope>NUCLEOTIDE SEQUENCE [LARGE SCALE GENOMIC DNA]</scope>
    <source>
        <strain evidence="1 2">AM26-26AC</strain>
    </source>
</reference>
<comment type="caution">
    <text evidence="1">The sequence shown here is derived from an EMBL/GenBank/DDBJ whole genome shotgun (WGS) entry which is preliminary data.</text>
</comment>
<evidence type="ECO:0000313" key="1">
    <source>
        <dbReference type="EMBL" id="RHF08734.1"/>
    </source>
</evidence>
<dbReference type="EMBL" id="QSLA01000010">
    <property type="protein sequence ID" value="RHF08734.1"/>
    <property type="molecule type" value="Genomic_DNA"/>
</dbReference>
<organism evidence="1 2">
    <name type="scientific">Bacteroides eggerthii</name>
    <dbReference type="NCBI Taxonomy" id="28111"/>
    <lineage>
        <taxon>Bacteria</taxon>
        <taxon>Pseudomonadati</taxon>
        <taxon>Bacteroidota</taxon>
        <taxon>Bacteroidia</taxon>
        <taxon>Bacteroidales</taxon>
        <taxon>Bacteroidaceae</taxon>
        <taxon>Bacteroides</taxon>
    </lineage>
</organism>